<sequence>METRTLKDVLKKTHDTDPRVRSRAARNLCPCELRMDDPKAWERVFELARDPDAHVRRTVFHTLIDGSPRRREADVVSALEGMWNDPDLKLRRQVRRLLARYRATGKINEH</sequence>
<dbReference type="SUPFAM" id="SSF48371">
    <property type="entry name" value="ARM repeat"/>
    <property type="match status" value="1"/>
</dbReference>
<proteinExistence type="predicted"/>
<dbReference type="AlphaFoldDB" id="A0A1F6D505"/>
<evidence type="ECO:0000313" key="1">
    <source>
        <dbReference type="EMBL" id="OGG56122.1"/>
    </source>
</evidence>
<gene>
    <name evidence="1" type="ORF">A3F84_28710</name>
</gene>
<comment type="caution">
    <text evidence="1">The sequence shown here is derived from an EMBL/GenBank/DDBJ whole genome shotgun (WGS) entry which is preliminary data.</text>
</comment>
<evidence type="ECO:0008006" key="3">
    <source>
        <dbReference type="Google" id="ProtNLM"/>
    </source>
</evidence>
<name>A0A1F6D505_HANXR</name>
<accession>A0A1F6D505</accession>
<dbReference type="EMBL" id="MFKF01000047">
    <property type="protein sequence ID" value="OGG56122.1"/>
    <property type="molecule type" value="Genomic_DNA"/>
</dbReference>
<protein>
    <recommendedName>
        <fullName evidence="3">HEAT repeat domain-containing protein</fullName>
    </recommendedName>
</protein>
<organism evidence="1 2">
    <name type="scientific">Handelsmanbacteria sp. (strain RIFCSPLOWO2_12_FULL_64_10)</name>
    <dbReference type="NCBI Taxonomy" id="1817868"/>
    <lineage>
        <taxon>Bacteria</taxon>
        <taxon>Candidatus Handelsmaniibacteriota</taxon>
    </lineage>
</organism>
<dbReference type="InterPro" id="IPR011989">
    <property type="entry name" value="ARM-like"/>
</dbReference>
<evidence type="ECO:0000313" key="2">
    <source>
        <dbReference type="Proteomes" id="UP000178606"/>
    </source>
</evidence>
<dbReference type="Gene3D" id="1.25.10.10">
    <property type="entry name" value="Leucine-rich Repeat Variant"/>
    <property type="match status" value="1"/>
</dbReference>
<dbReference type="Pfam" id="PF13646">
    <property type="entry name" value="HEAT_2"/>
    <property type="match status" value="1"/>
</dbReference>
<dbReference type="InterPro" id="IPR016024">
    <property type="entry name" value="ARM-type_fold"/>
</dbReference>
<reference evidence="1 2" key="1">
    <citation type="journal article" date="2016" name="Nat. Commun.">
        <title>Thousands of microbial genomes shed light on interconnected biogeochemical processes in an aquifer system.</title>
        <authorList>
            <person name="Anantharaman K."/>
            <person name="Brown C.T."/>
            <person name="Hug L.A."/>
            <person name="Sharon I."/>
            <person name="Castelle C.J."/>
            <person name="Probst A.J."/>
            <person name="Thomas B.C."/>
            <person name="Singh A."/>
            <person name="Wilkins M.J."/>
            <person name="Karaoz U."/>
            <person name="Brodie E.L."/>
            <person name="Williams K.H."/>
            <person name="Hubbard S.S."/>
            <person name="Banfield J.F."/>
        </authorList>
    </citation>
    <scope>NUCLEOTIDE SEQUENCE [LARGE SCALE GENOMIC DNA]</scope>
    <source>
        <strain evidence="2">RIFCSPLOWO2_12_FULL_64_10</strain>
    </source>
</reference>
<dbReference type="Proteomes" id="UP000178606">
    <property type="component" value="Unassembled WGS sequence"/>
</dbReference>